<dbReference type="EMBL" id="AMCI01008236">
    <property type="protein sequence ID" value="EJW91359.1"/>
    <property type="molecule type" value="Genomic_DNA"/>
</dbReference>
<comment type="caution">
    <text evidence="1">The sequence shown here is derived from an EMBL/GenBank/DDBJ whole genome shotgun (WGS) entry which is preliminary data.</text>
</comment>
<protein>
    <submittedName>
        <fullName evidence="1">Uncharacterized protein</fullName>
    </submittedName>
</protein>
<reference evidence="1" key="1">
    <citation type="journal article" date="2012" name="PLoS ONE">
        <title>Gene sets for utilization of primary and secondary nutrition supplies in the distal gut of endangered iberian lynx.</title>
        <authorList>
            <person name="Alcaide M."/>
            <person name="Messina E."/>
            <person name="Richter M."/>
            <person name="Bargiela R."/>
            <person name="Peplies J."/>
            <person name="Huws S.A."/>
            <person name="Newbold C.J."/>
            <person name="Golyshin P.N."/>
            <person name="Simon M.A."/>
            <person name="Lopez G."/>
            <person name="Yakimov M.M."/>
            <person name="Ferrer M."/>
        </authorList>
    </citation>
    <scope>NUCLEOTIDE SEQUENCE</scope>
</reference>
<proteinExistence type="predicted"/>
<name>J9FVF1_9ZZZZ</name>
<dbReference type="AlphaFoldDB" id="J9FVF1"/>
<sequence>MTGYSISASIFLEISRAKSTAEASSITSGLTMIRISRPACTA</sequence>
<gene>
    <name evidence="1" type="ORF">EVA_20535</name>
</gene>
<organism evidence="1">
    <name type="scientific">gut metagenome</name>
    <dbReference type="NCBI Taxonomy" id="749906"/>
    <lineage>
        <taxon>unclassified sequences</taxon>
        <taxon>metagenomes</taxon>
        <taxon>organismal metagenomes</taxon>
    </lineage>
</organism>
<accession>J9FVF1</accession>
<evidence type="ECO:0000313" key="1">
    <source>
        <dbReference type="EMBL" id="EJW91359.1"/>
    </source>
</evidence>